<keyword evidence="1" id="KW-0808">Transferase</keyword>
<sequence length="400" mass="46082">MGKIKEFFKRKSIKTALTTSMLVCIISALLLSLFLSSICQWGQSRYYKKYQIQFGVSDPEIVIGFDKKDDEQKGSISYQTLLNLMDHFTPTDWTVYNILGFSSIGVYPICFIFCIVATSILFYKRHMQKPLAILDHAASQIADNNLDFKIAYDKEDELGKLCVSFEKMRQALQESNEEMWRQMEERKRLNAAFSHDLRTPLTVLKGQSELLRQYAPKMTAEKVSDASEMMHRHIVRLEEYVQTMGELQRLEDIEIVRQPVTMDALCRQLEETGEAVWDEKRFSYEVIGNRNSDLDIDMAIVMRVYENLLANAVRFAKEKIKVSAESQDGYLYLTVSDDGTGFAEKDLENATKPFYKTVRETDNEHFGMGLNICKILCEKHGGYIRLSNRNGAVVTVAFRQ</sequence>
<protein>
    <submittedName>
        <fullName evidence="1">HAMP domain-containing histidine kinase</fullName>
    </submittedName>
</protein>
<name>A0AC61R4V6_9FIRM</name>
<keyword evidence="1" id="KW-0418">Kinase</keyword>
<comment type="caution">
    <text evidence="1">The sequence shown here is derived from an EMBL/GenBank/DDBJ whole genome shotgun (WGS) entry which is preliminary data.</text>
</comment>
<organism evidence="1 2">
    <name type="scientific">Hominisplanchenecus murintestinalis</name>
    <dbReference type="NCBI Taxonomy" id="2941517"/>
    <lineage>
        <taxon>Bacteria</taxon>
        <taxon>Bacillati</taxon>
        <taxon>Bacillota</taxon>
        <taxon>Clostridia</taxon>
        <taxon>Lachnospirales</taxon>
        <taxon>Lachnospiraceae</taxon>
        <taxon>Hominisplanchenecus</taxon>
    </lineage>
</organism>
<evidence type="ECO:0000313" key="2">
    <source>
        <dbReference type="Proteomes" id="UP000307720"/>
    </source>
</evidence>
<gene>
    <name evidence="1" type="ORF">E5357_01315</name>
</gene>
<reference evidence="1" key="1">
    <citation type="submission" date="2019-04" db="EMBL/GenBank/DDBJ databases">
        <title>Microbes associate with the intestines of laboratory mice.</title>
        <authorList>
            <person name="Navarre W."/>
            <person name="Wong E."/>
            <person name="Huang K."/>
            <person name="Tropini C."/>
            <person name="Ng K."/>
            <person name="Yu B."/>
        </authorList>
    </citation>
    <scope>NUCLEOTIDE SEQUENCE</scope>
    <source>
        <strain evidence="1">NM72_1-8</strain>
    </source>
</reference>
<keyword evidence="2" id="KW-1185">Reference proteome</keyword>
<proteinExistence type="predicted"/>
<evidence type="ECO:0000313" key="1">
    <source>
        <dbReference type="EMBL" id="TGY00839.1"/>
    </source>
</evidence>
<accession>A0AC61R4V6</accession>
<dbReference type="Proteomes" id="UP000307720">
    <property type="component" value="Unassembled WGS sequence"/>
</dbReference>
<dbReference type="EMBL" id="SRZB01000001">
    <property type="protein sequence ID" value="TGY00839.1"/>
    <property type="molecule type" value="Genomic_DNA"/>
</dbReference>